<evidence type="ECO:0000313" key="1">
    <source>
        <dbReference type="EMBL" id="MDZ5610209.1"/>
    </source>
</evidence>
<accession>A0ABU5K3C7</accession>
<evidence type="ECO:0000313" key="2">
    <source>
        <dbReference type="Proteomes" id="UP001291930"/>
    </source>
</evidence>
<feature type="non-terminal residue" evidence="1">
    <location>
        <position position="66"/>
    </location>
</feature>
<sequence>MRIHFWILEVPRTLRFSVALRIQPHFHPTPKGGAIAPQWAFPFEKSVIRYTSKRRSLIEDFVFICI</sequence>
<organism evidence="1 2">
    <name type="scientific">Bacillus bingmayongensis</name>
    <dbReference type="NCBI Taxonomy" id="1150157"/>
    <lineage>
        <taxon>Bacteria</taxon>
        <taxon>Bacillati</taxon>
        <taxon>Bacillota</taxon>
        <taxon>Bacilli</taxon>
        <taxon>Bacillales</taxon>
        <taxon>Bacillaceae</taxon>
        <taxon>Bacillus</taxon>
    </lineage>
</organism>
<name>A0ABU5K3C7_9BACI</name>
<keyword evidence="2" id="KW-1185">Reference proteome</keyword>
<comment type="caution">
    <text evidence="1">The sequence shown here is derived from an EMBL/GenBank/DDBJ whole genome shotgun (WGS) entry which is preliminary data.</text>
</comment>
<proteinExistence type="predicted"/>
<gene>
    <name evidence="1" type="ORF">U2I54_25055</name>
</gene>
<dbReference type="RefSeq" id="WP_374219475.1">
    <property type="nucleotide sequence ID" value="NZ_JAXOVW010000121.1"/>
</dbReference>
<protein>
    <submittedName>
        <fullName evidence="1">Uncharacterized protein</fullName>
    </submittedName>
</protein>
<dbReference type="EMBL" id="JAXOVW010000121">
    <property type="protein sequence ID" value="MDZ5610209.1"/>
    <property type="molecule type" value="Genomic_DNA"/>
</dbReference>
<dbReference type="Proteomes" id="UP001291930">
    <property type="component" value="Unassembled WGS sequence"/>
</dbReference>
<reference evidence="2" key="1">
    <citation type="submission" date="2023-11" db="EMBL/GenBank/DDBJ databases">
        <title>Genome Sequence of Bacillus pseudomycoides stain BUPM19.</title>
        <authorList>
            <person name="Farhat A."/>
        </authorList>
    </citation>
    <scope>NUCLEOTIDE SEQUENCE [LARGE SCALE GENOMIC DNA]</scope>
    <source>
        <strain evidence="2">BUPM19</strain>
    </source>
</reference>